<dbReference type="EnsemblMetazoa" id="BGLB024974-RA">
    <property type="protein sequence ID" value="BGLB024974-PA"/>
    <property type="gene ID" value="BGLB024974"/>
</dbReference>
<dbReference type="Gene3D" id="2.10.25.10">
    <property type="entry name" value="Laminin"/>
    <property type="match status" value="1"/>
</dbReference>
<evidence type="ECO:0000313" key="2">
    <source>
        <dbReference type="Proteomes" id="UP000076420"/>
    </source>
</evidence>
<proteinExistence type="predicted"/>
<reference evidence="1" key="1">
    <citation type="submission" date="2020-05" db="UniProtKB">
        <authorList>
            <consortium name="EnsemblMetazoa"/>
        </authorList>
    </citation>
    <scope>IDENTIFICATION</scope>
    <source>
        <strain evidence="1">BB02</strain>
    </source>
</reference>
<evidence type="ECO:0008006" key="3">
    <source>
        <dbReference type="Google" id="ProtNLM"/>
    </source>
</evidence>
<name>A0A2C9KYG9_BIOGL</name>
<dbReference type="InterPro" id="IPR002049">
    <property type="entry name" value="LE_dom"/>
</dbReference>
<dbReference type="AlphaFoldDB" id="A0A2C9KYG9"/>
<organism evidence="1 2">
    <name type="scientific">Biomphalaria glabrata</name>
    <name type="common">Bloodfluke planorb</name>
    <name type="synonym">Freshwater snail</name>
    <dbReference type="NCBI Taxonomy" id="6526"/>
    <lineage>
        <taxon>Eukaryota</taxon>
        <taxon>Metazoa</taxon>
        <taxon>Spiralia</taxon>
        <taxon>Lophotrochozoa</taxon>
        <taxon>Mollusca</taxon>
        <taxon>Gastropoda</taxon>
        <taxon>Heterobranchia</taxon>
        <taxon>Euthyneura</taxon>
        <taxon>Panpulmonata</taxon>
        <taxon>Hygrophila</taxon>
        <taxon>Lymnaeoidea</taxon>
        <taxon>Planorbidae</taxon>
        <taxon>Biomphalaria</taxon>
    </lineage>
</organism>
<evidence type="ECO:0000313" key="1">
    <source>
        <dbReference type="EnsemblMetazoa" id="BGLB024974-PA"/>
    </source>
</evidence>
<dbReference type="KEGG" id="bgt:106062280"/>
<sequence>MCLPGVTGERCDRCLPRWILVPNRGCQECDYCVHLLIDDLDTHYMNVNVVRRQLHEVSVGVGAFNRLSSYQDQVSDLRVSTLKYLALNQFRLWSKAIQIYYSLFNREVFFRHSFLSVSKMEYFIKIL</sequence>
<dbReference type="Proteomes" id="UP000076420">
    <property type="component" value="Unassembled WGS sequence"/>
</dbReference>
<protein>
    <recommendedName>
        <fullName evidence="3">Laminin EGF-like domain-containing protein</fullName>
    </recommendedName>
</protein>
<dbReference type="VEuPathDB" id="VectorBase:BGLB024974"/>
<dbReference type="VEuPathDB" id="VectorBase:BGLAX_038042"/>
<dbReference type="CDD" id="cd00055">
    <property type="entry name" value="EGF_Lam"/>
    <property type="match status" value="1"/>
</dbReference>
<accession>A0A2C9KYG9</accession>
<gene>
    <name evidence="1" type="primary">106062280</name>
</gene>
<dbReference type="STRING" id="6526.A0A2C9KYG9"/>